<keyword evidence="3" id="KW-1185">Reference proteome</keyword>
<sequence>MLRVIVMLENDVLMFPVIVIERIFVCGSQYIGIGLRVHITIKDLTSITNPFCCHATPHHQGSTSVLYCLLYMVWSAYCPIFFPSVRVGVWPKDAYYCFVRKDKLPPVINSPALMLLAPVKAVLLMLLTQKWLAFLECSFKAKFVPQPFCLPFAHRTSN</sequence>
<dbReference type="VEuPathDB" id="FungiDB:RO3G_12056"/>
<dbReference type="EMBL" id="CH476741">
    <property type="protein sequence ID" value="EIE87345.1"/>
    <property type="molecule type" value="Genomic_DNA"/>
</dbReference>
<reference evidence="2 3" key="1">
    <citation type="journal article" date="2009" name="PLoS Genet.">
        <title>Genomic analysis of the basal lineage fungus Rhizopus oryzae reveals a whole-genome duplication.</title>
        <authorList>
            <person name="Ma L.-J."/>
            <person name="Ibrahim A.S."/>
            <person name="Skory C."/>
            <person name="Grabherr M.G."/>
            <person name="Burger G."/>
            <person name="Butler M."/>
            <person name="Elias M."/>
            <person name="Idnurm A."/>
            <person name="Lang B.F."/>
            <person name="Sone T."/>
            <person name="Abe A."/>
            <person name="Calvo S.E."/>
            <person name="Corrochano L.M."/>
            <person name="Engels R."/>
            <person name="Fu J."/>
            <person name="Hansberg W."/>
            <person name="Kim J.-M."/>
            <person name="Kodira C.D."/>
            <person name="Koehrsen M.J."/>
            <person name="Liu B."/>
            <person name="Miranda-Saavedra D."/>
            <person name="O'Leary S."/>
            <person name="Ortiz-Castellanos L."/>
            <person name="Poulter R."/>
            <person name="Rodriguez-Romero J."/>
            <person name="Ruiz-Herrera J."/>
            <person name="Shen Y.-Q."/>
            <person name="Zeng Q."/>
            <person name="Galagan J."/>
            <person name="Birren B.W."/>
            <person name="Cuomo C.A."/>
            <person name="Wickes B.L."/>
        </authorList>
    </citation>
    <scope>NUCLEOTIDE SEQUENCE [LARGE SCALE GENOMIC DNA]</scope>
    <source>
        <strain evidence="3">RA 99-880 / ATCC MYA-4621 / FGSC 9543 / NRRL 43880</strain>
    </source>
</reference>
<dbReference type="GeneID" id="93619021"/>
<dbReference type="AlphaFoldDB" id="I1CFW5"/>
<name>I1CFW5_RHIO9</name>
<keyword evidence="1" id="KW-1133">Transmembrane helix</keyword>
<keyword evidence="1" id="KW-0472">Membrane</keyword>
<keyword evidence="1" id="KW-0812">Transmembrane</keyword>
<dbReference type="InParanoid" id="I1CFW5"/>
<evidence type="ECO:0000256" key="1">
    <source>
        <dbReference type="SAM" id="Phobius"/>
    </source>
</evidence>
<feature type="transmembrane region" description="Helical" evidence="1">
    <location>
        <begin position="12"/>
        <end position="33"/>
    </location>
</feature>
<dbReference type="Proteomes" id="UP000009138">
    <property type="component" value="Unassembled WGS sequence"/>
</dbReference>
<feature type="transmembrane region" description="Helical" evidence="1">
    <location>
        <begin position="112"/>
        <end position="133"/>
    </location>
</feature>
<dbReference type="RefSeq" id="XP_067522741.1">
    <property type="nucleotide sequence ID" value="XM_067666640.1"/>
</dbReference>
<organism evidence="2 3">
    <name type="scientific">Rhizopus delemar (strain RA 99-880 / ATCC MYA-4621 / FGSC 9543 / NRRL 43880)</name>
    <name type="common">Mucormycosis agent</name>
    <name type="synonym">Rhizopus arrhizus var. delemar</name>
    <dbReference type="NCBI Taxonomy" id="246409"/>
    <lineage>
        <taxon>Eukaryota</taxon>
        <taxon>Fungi</taxon>
        <taxon>Fungi incertae sedis</taxon>
        <taxon>Mucoromycota</taxon>
        <taxon>Mucoromycotina</taxon>
        <taxon>Mucoromycetes</taxon>
        <taxon>Mucorales</taxon>
        <taxon>Mucorineae</taxon>
        <taxon>Rhizopodaceae</taxon>
        <taxon>Rhizopus</taxon>
    </lineage>
</organism>
<evidence type="ECO:0000313" key="2">
    <source>
        <dbReference type="EMBL" id="EIE87345.1"/>
    </source>
</evidence>
<accession>I1CFW5</accession>
<protein>
    <submittedName>
        <fullName evidence="2">Uncharacterized protein</fullName>
    </submittedName>
</protein>
<feature type="transmembrane region" description="Helical" evidence="1">
    <location>
        <begin position="64"/>
        <end position="82"/>
    </location>
</feature>
<evidence type="ECO:0000313" key="3">
    <source>
        <dbReference type="Proteomes" id="UP000009138"/>
    </source>
</evidence>
<proteinExistence type="predicted"/>
<gene>
    <name evidence="2" type="ORF">RO3G_12056</name>
</gene>